<feature type="domain" description="CCHC-type" evidence="1">
    <location>
        <begin position="59"/>
        <end position="75"/>
    </location>
</feature>
<feature type="domain" description="CCHC-type" evidence="1">
    <location>
        <begin position="37"/>
        <end position="53"/>
    </location>
</feature>
<dbReference type="GO" id="GO:0008270">
    <property type="term" value="F:zinc ion binding"/>
    <property type="evidence" value="ECO:0007669"/>
    <property type="project" value="InterPro"/>
</dbReference>
<gene>
    <name evidence="2" type="ORF">MEUPH1_LOCUS8601</name>
</gene>
<protein>
    <recommendedName>
        <fullName evidence="1">CCHC-type domain-containing protein</fullName>
    </recommendedName>
</protein>
<dbReference type="AlphaFoldDB" id="A0AAV0W9J3"/>
<dbReference type="SUPFAM" id="SSF57756">
    <property type="entry name" value="Retrovirus zinc finger-like domains"/>
    <property type="match status" value="1"/>
</dbReference>
<name>A0AAV0W9J3_9HEMI</name>
<dbReference type="InterPro" id="IPR036875">
    <property type="entry name" value="Znf_CCHC_sf"/>
</dbReference>
<dbReference type="Proteomes" id="UP001160148">
    <property type="component" value="Unassembled WGS sequence"/>
</dbReference>
<organism evidence="2 3">
    <name type="scientific">Macrosiphum euphorbiae</name>
    <name type="common">potato aphid</name>
    <dbReference type="NCBI Taxonomy" id="13131"/>
    <lineage>
        <taxon>Eukaryota</taxon>
        <taxon>Metazoa</taxon>
        <taxon>Ecdysozoa</taxon>
        <taxon>Arthropoda</taxon>
        <taxon>Hexapoda</taxon>
        <taxon>Insecta</taxon>
        <taxon>Pterygota</taxon>
        <taxon>Neoptera</taxon>
        <taxon>Paraneoptera</taxon>
        <taxon>Hemiptera</taxon>
        <taxon>Sternorrhyncha</taxon>
        <taxon>Aphidomorpha</taxon>
        <taxon>Aphidoidea</taxon>
        <taxon>Aphididae</taxon>
        <taxon>Macrosiphini</taxon>
        <taxon>Macrosiphum</taxon>
    </lineage>
</organism>
<evidence type="ECO:0000259" key="1">
    <source>
        <dbReference type="SMART" id="SM00343"/>
    </source>
</evidence>
<dbReference type="InterPro" id="IPR001878">
    <property type="entry name" value="Znf_CCHC"/>
</dbReference>
<dbReference type="Gene3D" id="4.10.60.10">
    <property type="entry name" value="Zinc finger, CCHC-type"/>
    <property type="match status" value="1"/>
</dbReference>
<evidence type="ECO:0000313" key="3">
    <source>
        <dbReference type="Proteomes" id="UP001160148"/>
    </source>
</evidence>
<dbReference type="GO" id="GO:0003676">
    <property type="term" value="F:nucleic acid binding"/>
    <property type="evidence" value="ECO:0007669"/>
    <property type="project" value="InterPro"/>
</dbReference>
<dbReference type="EMBL" id="CARXXK010000001">
    <property type="protein sequence ID" value="CAI6352348.1"/>
    <property type="molecule type" value="Genomic_DNA"/>
</dbReference>
<evidence type="ECO:0000313" key="2">
    <source>
        <dbReference type="EMBL" id="CAI6352348.1"/>
    </source>
</evidence>
<keyword evidence="3" id="KW-1185">Reference proteome</keyword>
<comment type="caution">
    <text evidence="2">The sequence shown here is derived from an EMBL/GenBank/DDBJ whole genome shotgun (WGS) entry which is preliminary data.</text>
</comment>
<accession>A0AAV0W9J3</accession>
<proteinExistence type="predicted"/>
<dbReference type="SMART" id="SM00343">
    <property type="entry name" value="ZnF_C2HC"/>
    <property type="match status" value="2"/>
</dbReference>
<sequence length="112" mass="12439">MAVVRLRDREAIELGRILRLTVGLVRCRVKLTQQIVRCFRCHDFGHIREKCSGADRSNLCMTCGNGDHEAKSCSSPPRCVLCKDNGHDGSYYPGSGRCKAAQEARTGRRTAT</sequence>
<reference evidence="2 3" key="1">
    <citation type="submission" date="2023-01" db="EMBL/GenBank/DDBJ databases">
        <authorList>
            <person name="Whitehead M."/>
        </authorList>
    </citation>
    <scope>NUCLEOTIDE SEQUENCE [LARGE SCALE GENOMIC DNA]</scope>
</reference>